<accession>A0A915NYK2</accession>
<dbReference type="WBParaSite" id="scf7180000422654.g9375">
    <property type="protein sequence ID" value="scf7180000422654.g9375"/>
    <property type="gene ID" value="scf7180000422654.g9375"/>
</dbReference>
<reference evidence="3" key="1">
    <citation type="submission" date="2022-11" db="UniProtKB">
        <authorList>
            <consortium name="WormBaseParasite"/>
        </authorList>
    </citation>
    <scope>IDENTIFICATION</scope>
</reference>
<evidence type="ECO:0000313" key="2">
    <source>
        <dbReference type="Proteomes" id="UP000887560"/>
    </source>
</evidence>
<keyword evidence="2" id="KW-1185">Reference proteome</keyword>
<keyword evidence="1" id="KW-0732">Signal</keyword>
<protein>
    <submittedName>
        <fullName evidence="3">Uncharacterized protein</fullName>
    </submittedName>
</protein>
<name>A0A915NYK2_9BILA</name>
<feature type="chain" id="PRO_5036918839" evidence="1">
    <location>
        <begin position="22"/>
        <end position="102"/>
    </location>
</feature>
<evidence type="ECO:0000313" key="3">
    <source>
        <dbReference type="WBParaSite" id="scf7180000422654.g9375"/>
    </source>
</evidence>
<proteinExistence type="predicted"/>
<dbReference type="Proteomes" id="UP000887560">
    <property type="component" value="Unplaced"/>
</dbReference>
<sequence>MHFIVIFSMAVMSFLMINVNADSNGKKCNGEKCDNNQVCAKFCDKAEKNNEDKFACGFNGNKCPKGYTCHNGYKSDMQSCNPEQHSCPTNYICQSGGICIAK</sequence>
<feature type="signal peptide" evidence="1">
    <location>
        <begin position="1"/>
        <end position="21"/>
    </location>
</feature>
<organism evidence="2 3">
    <name type="scientific">Meloidogyne floridensis</name>
    <dbReference type="NCBI Taxonomy" id="298350"/>
    <lineage>
        <taxon>Eukaryota</taxon>
        <taxon>Metazoa</taxon>
        <taxon>Ecdysozoa</taxon>
        <taxon>Nematoda</taxon>
        <taxon>Chromadorea</taxon>
        <taxon>Rhabditida</taxon>
        <taxon>Tylenchina</taxon>
        <taxon>Tylenchomorpha</taxon>
        <taxon>Tylenchoidea</taxon>
        <taxon>Meloidogynidae</taxon>
        <taxon>Meloidogyninae</taxon>
        <taxon>Meloidogyne</taxon>
    </lineage>
</organism>
<dbReference type="AlphaFoldDB" id="A0A915NYK2"/>
<evidence type="ECO:0000256" key="1">
    <source>
        <dbReference type="SAM" id="SignalP"/>
    </source>
</evidence>